<name>A0A2N6NCA4_BEABA</name>
<gene>
    <name evidence="1" type="ORF">BM221_009091</name>
</gene>
<reference evidence="1 2" key="1">
    <citation type="journal article" date="2016" name="Appl. Microbiol. Biotechnol.">
        <title>Characterization of T-DNA insertion mutants with decreased virulence in the entomopathogenic fungus Beauveria bassiana JEF-007.</title>
        <authorList>
            <person name="Kim S."/>
            <person name="Lee S.J."/>
            <person name="Nai Y.S."/>
            <person name="Yu J.S."/>
            <person name="Lee M.R."/>
            <person name="Yang Y.T."/>
            <person name="Kim J.S."/>
        </authorList>
    </citation>
    <scope>NUCLEOTIDE SEQUENCE [LARGE SCALE GENOMIC DNA]</scope>
    <source>
        <strain evidence="1 2">JEF-007</strain>
    </source>
</reference>
<protein>
    <submittedName>
        <fullName evidence="1">Uncharacterized protein</fullName>
    </submittedName>
</protein>
<dbReference type="Proteomes" id="UP000235728">
    <property type="component" value="Unassembled WGS sequence"/>
</dbReference>
<accession>A0A2N6NCA4</accession>
<sequence length="73" mass="7690">MSLGTVRHFFGRSLCITASGKIRSSTASGKATIELVATRVQSSLGVGSRVFRDAALGFPKRPLIGGKANNRQV</sequence>
<evidence type="ECO:0000313" key="2">
    <source>
        <dbReference type="Proteomes" id="UP000235728"/>
    </source>
</evidence>
<evidence type="ECO:0000313" key="1">
    <source>
        <dbReference type="EMBL" id="PMB64904.1"/>
    </source>
</evidence>
<organism evidence="1 2">
    <name type="scientific">Beauveria bassiana</name>
    <name type="common">White muscardine disease fungus</name>
    <name type="synonym">Tritirachium shiotae</name>
    <dbReference type="NCBI Taxonomy" id="176275"/>
    <lineage>
        <taxon>Eukaryota</taxon>
        <taxon>Fungi</taxon>
        <taxon>Dikarya</taxon>
        <taxon>Ascomycota</taxon>
        <taxon>Pezizomycotina</taxon>
        <taxon>Sordariomycetes</taxon>
        <taxon>Hypocreomycetidae</taxon>
        <taxon>Hypocreales</taxon>
        <taxon>Cordycipitaceae</taxon>
        <taxon>Beauveria</taxon>
    </lineage>
</organism>
<dbReference type="EMBL" id="MRVG01000011">
    <property type="protein sequence ID" value="PMB64904.1"/>
    <property type="molecule type" value="Genomic_DNA"/>
</dbReference>
<comment type="caution">
    <text evidence="1">The sequence shown here is derived from an EMBL/GenBank/DDBJ whole genome shotgun (WGS) entry which is preliminary data.</text>
</comment>
<dbReference type="AlphaFoldDB" id="A0A2N6NCA4"/>
<proteinExistence type="predicted"/>